<evidence type="ECO:0000313" key="3">
    <source>
        <dbReference type="EMBL" id="ETW35286.1"/>
    </source>
</evidence>
<keyword evidence="1" id="KW-0175">Coiled coil</keyword>
<feature type="region of interest" description="Disordered" evidence="2">
    <location>
        <begin position="1"/>
        <end position="37"/>
    </location>
</feature>
<feature type="compositionally biased region" description="Basic and acidic residues" evidence="2">
    <location>
        <begin position="197"/>
        <end position="219"/>
    </location>
</feature>
<feature type="coiled-coil region" evidence="1">
    <location>
        <begin position="127"/>
        <end position="187"/>
    </location>
</feature>
<dbReference type="PANTHER" id="PTHR36144">
    <property type="entry name" value="S-ANTIGEN PROTEIN"/>
    <property type="match status" value="1"/>
</dbReference>
<name>A0A024W542_PLAFA</name>
<reference evidence="3 4" key="2">
    <citation type="submission" date="2013-02" db="EMBL/GenBank/DDBJ databases">
        <title>The Genome Sequence of Plasmodium falciparum Tanzania (2000708).</title>
        <authorList>
            <consortium name="The Broad Institute Genome Sequencing Platform"/>
            <consortium name="The Broad Institute Genome Sequencing Center for Infectious Disease"/>
            <person name="Neafsey D."/>
            <person name="Cheeseman I."/>
            <person name="Volkman S."/>
            <person name="Adams J."/>
            <person name="Walker B."/>
            <person name="Young S.K."/>
            <person name="Zeng Q."/>
            <person name="Gargeya S."/>
            <person name="Fitzgerald M."/>
            <person name="Haas B."/>
            <person name="Abouelleil A."/>
            <person name="Alvarado L."/>
            <person name="Arachchi H.M."/>
            <person name="Berlin A.M."/>
            <person name="Chapman S.B."/>
            <person name="Dewar J."/>
            <person name="Goldberg J."/>
            <person name="Griggs A."/>
            <person name="Gujja S."/>
            <person name="Hansen M."/>
            <person name="Howarth C."/>
            <person name="Imamovic A."/>
            <person name="Larimer J."/>
            <person name="McCowan C."/>
            <person name="Murphy C."/>
            <person name="Neiman D."/>
            <person name="Pearson M."/>
            <person name="Priest M."/>
            <person name="Roberts A."/>
            <person name="Saif S."/>
            <person name="Shea T."/>
            <person name="Sisk P."/>
            <person name="Sykes S."/>
            <person name="Wortman J."/>
            <person name="Nusbaum C."/>
            <person name="Birren B."/>
        </authorList>
    </citation>
    <scope>NUCLEOTIDE SEQUENCE [LARGE SCALE GENOMIC DNA]</scope>
    <source>
        <strain evidence="4">Tanzania (2000708)</strain>
    </source>
</reference>
<accession>A0A024W542</accession>
<evidence type="ECO:0000313" key="4">
    <source>
        <dbReference type="Proteomes" id="UP000030708"/>
    </source>
</evidence>
<feature type="region of interest" description="Disordered" evidence="2">
    <location>
        <begin position="192"/>
        <end position="248"/>
    </location>
</feature>
<organism evidence="3 4">
    <name type="scientific">Plasmodium falciparum Tanzania</name>
    <name type="common">2000708</name>
    <dbReference type="NCBI Taxonomy" id="1036725"/>
    <lineage>
        <taxon>Eukaryota</taxon>
        <taxon>Sar</taxon>
        <taxon>Alveolata</taxon>
        <taxon>Apicomplexa</taxon>
        <taxon>Aconoidasida</taxon>
        <taxon>Haemosporida</taxon>
        <taxon>Plasmodiidae</taxon>
        <taxon>Plasmodium</taxon>
        <taxon>Plasmodium (Laverania)</taxon>
    </lineage>
</organism>
<dbReference type="InterPro" id="IPR053118">
    <property type="entry name" value="HPI-Adhesin/Ser-rich"/>
</dbReference>
<evidence type="ECO:0000256" key="1">
    <source>
        <dbReference type="SAM" id="Coils"/>
    </source>
</evidence>
<proteinExistence type="predicted"/>
<dbReference type="OrthoDB" id="372279at2759"/>
<dbReference type="AlphaFoldDB" id="A0A024W542"/>
<dbReference type="PANTHER" id="PTHR36144:SF6">
    <property type="entry name" value="S-ANTIGEN PROTEIN"/>
    <property type="match status" value="1"/>
</dbReference>
<reference evidence="3 4" key="1">
    <citation type="submission" date="2013-02" db="EMBL/GenBank/DDBJ databases">
        <title>The Genome Annotation of Plasmodium falciparum Tanzania (2000708).</title>
        <authorList>
            <consortium name="The Broad Institute Genome Sequencing Platform"/>
            <consortium name="The Broad Institute Genome Sequencing Center for Infectious Disease"/>
            <person name="Neafsey D."/>
            <person name="Hoffman S."/>
            <person name="Volkman S."/>
            <person name="Rosenthal P."/>
            <person name="Walker B."/>
            <person name="Young S.K."/>
            <person name="Zeng Q."/>
            <person name="Gargeya S."/>
            <person name="Fitzgerald M."/>
            <person name="Haas B."/>
            <person name="Abouelleil A."/>
            <person name="Allen A.W."/>
            <person name="Alvarado L."/>
            <person name="Arachchi H.M."/>
            <person name="Berlin A.M."/>
            <person name="Chapman S.B."/>
            <person name="Gainer-Dewar J."/>
            <person name="Goldberg J."/>
            <person name="Griggs A."/>
            <person name="Gujja S."/>
            <person name="Hansen M."/>
            <person name="Howarth C."/>
            <person name="Imamovic A."/>
            <person name="Ireland A."/>
            <person name="Larimer J."/>
            <person name="McCowan C."/>
            <person name="Murphy C."/>
            <person name="Pearson M."/>
            <person name="Poon T.W."/>
            <person name="Priest M."/>
            <person name="Roberts A."/>
            <person name="Saif S."/>
            <person name="Shea T."/>
            <person name="Sisk P."/>
            <person name="Sykes S."/>
            <person name="Wortman J."/>
            <person name="Nusbaum C."/>
            <person name="Birren B."/>
        </authorList>
    </citation>
    <scope>NUCLEOTIDE SEQUENCE [LARGE SCALE GENOMIC DNA]</scope>
    <source>
        <strain evidence="4">Tanzania (2000708)</strain>
    </source>
</reference>
<dbReference type="Proteomes" id="UP000030708">
    <property type="component" value="Unassembled WGS sequence"/>
</dbReference>
<protein>
    <submittedName>
        <fullName evidence="3">Uncharacterized protein</fullName>
    </submittedName>
</protein>
<dbReference type="EMBL" id="KI926479">
    <property type="protein sequence ID" value="ETW35286.1"/>
    <property type="molecule type" value="Genomic_DNA"/>
</dbReference>
<sequence length="726" mass="86578">MSDYVQKETLKEERRDIISQHDLENKSDKQFNDMSKEDQEITINGSVSNGKTEESNVIENGNILNQVNKNDNLLDIYEKEQKDIKMYDREVLSNNSIVNETCQNEVLEGILKQQEINEYSNEGIMKNELKKGETEKLEGENIEVEEEKNIDLKEENINLKEKENINLKEKENIEMEEKKNIEVEEEKNIEVEYQNEESIKSNEDESIKSDEDESIKSDEDNQSENSIEYESGESQDYESDKSHRKKRKYNETVKHTYDVEESIEQHTCDHSSTGSCKARNCNGINDEEIINFLKSNDKNVYRKYLKNLLVCDKKCSIENHSEEKDLFLKRVQKLCSLIKNKKFNYKYTDYWKKKVHFKCCKLQRAYNIFIIIIFSIVKEIKNLTKELNEMSNFIFINSGIETYLNECNISLVQKRKEHNDIINNYFNENNIINSFFFKKYFCKEEKKKKKKYISYIPLHNYKILFLCLQEIFNDKNIHDKLEKISYYIEFDDTNILPNYCNSFYKHFKINEMYLYHIQSLYNDSVPTIPCLNMFISCMNYNYGKIHKKKSLFKYELNNTHLSTLPYVYCCDIQLIKYFEFLKLKETCYKIIKNNKIYDNFLSHLSSYIFDDSYFIIPFFTSYGKFLIIIKTNKNIDNLQQSMDTLKNKNSITYDVIINSFVFPNDSSFQAIIHFSHIFINTLKNLFKTRNSDEDIPDITFENLLNVDKKRLIYHIKISVMVMCKLT</sequence>
<evidence type="ECO:0000256" key="2">
    <source>
        <dbReference type="SAM" id="MobiDB-lite"/>
    </source>
</evidence>
<gene>
    <name evidence="3" type="ORF">PFTANZ_04029</name>
</gene>